<evidence type="ECO:0000259" key="1">
    <source>
        <dbReference type="PROSITE" id="PS50181"/>
    </source>
</evidence>
<dbReference type="AlphaFoldDB" id="A0A1Y2MET3"/>
<evidence type="ECO:0000313" key="3">
    <source>
        <dbReference type="Proteomes" id="UP000193240"/>
    </source>
</evidence>
<organism evidence="2 3">
    <name type="scientific">Epicoccum nigrum</name>
    <name type="common">Soil fungus</name>
    <name type="synonym">Epicoccum purpurascens</name>
    <dbReference type="NCBI Taxonomy" id="105696"/>
    <lineage>
        <taxon>Eukaryota</taxon>
        <taxon>Fungi</taxon>
        <taxon>Dikarya</taxon>
        <taxon>Ascomycota</taxon>
        <taxon>Pezizomycotina</taxon>
        <taxon>Dothideomycetes</taxon>
        <taxon>Pleosporomycetidae</taxon>
        <taxon>Pleosporales</taxon>
        <taxon>Pleosporineae</taxon>
        <taxon>Didymellaceae</taxon>
        <taxon>Epicoccum</taxon>
    </lineage>
</organism>
<name>A0A1Y2MET3_EPING</name>
<dbReference type="Proteomes" id="UP000193240">
    <property type="component" value="Unassembled WGS sequence"/>
</dbReference>
<dbReference type="Gene3D" id="1.20.1280.50">
    <property type="match status" value="1"/>
</dbReference>
<accession>A0A1Y2MET3</accession>
<evidence type="ECO:0000313" key="2">
    <source>
        <dbReference type="EMBL" id="OSS54482.1"/>
    </source>
</evidence>
<dbReference type="EMBL" id="KZ107838">
    <property type="protein sequence ID" value="OSS54482.1"/>
    <property type="molecule type" value="Genomic_DNA"/>
</dbReference>
<dbReference type="Pfam" id="PF12937">
    <property type="entry name" value="F-box-like"/>
    <property type="match status" value="1"/>
</dbReference>
<feature type="domain" description="F-box" evidence="1">
    <location>
        <begin position="19"/>
        <end position="64"/>
    </location>
</feature>
<gene>
    <name evidence="2" type="ORF">B5807_00317</name>
</gene>
<dbReference type="InterPro" id="IPR001810">
    <property type="entry name" value="F-box_dom"/>
</dbReference>
<keyword evidence="3" id="KW-1185">Reference proteome</keyword>
<dbReference type="InParanoid" id="A0A1Y2MET3"/>
<dbReference type="CDD" id="cd09917">
    <property type="entry name" value="F-box_SF"/>
    <property type="match status" value="1"/>
</dbReference>
<proteinExistence type="predicted"/>
<dbReference type="STRING" id="105696.A0A1Y2MET3"/>
<dbReference type="InterPro" id="IPR036047">
    <property type="entry name" value="F-box-like_dom_sf"/>
</dbReference>
<sequence length="593" mass="67613">MDNSHSFLPNLHYLSRHATGMMERLPRELLDHILSFVPLDDIWNCFYVSRKFRKAAEVNAYSSVTLTEKNAEAVLNRYCSGHWRNLREIVFQTSLPSPEYPYSRLFDETPPNIYREDAVTLRAYDEEFTRQIGFFFDTIHTLENYHAASPVKGSIELIVYLPKMAINLDEFPLQRAFSSWRIHLLNPSSLPTLQSIRSLVLARPQQHSIAARRDSNSAYMTIRRLDYRVLLDISARLPRLSTLQCRLGADELSANSTSSAFGWNTTLRYALGDWLGPRRDARSDFADAVETANAEGLRHVNLDFLFPIKDISAVDQRIPMPNLIGQRCCDPLSSSLRVLSYGLRSMRLRGIFDSSLFWPAGGDTLCWPNLEHLHVMFYMASPSGSWYFDSPPGLHVDNADGEIGFAQDELYPPSSDGLDEYHEAHRSALSGRVYKFQFRSEPVSHTLTPFLTAFAKAAAQMRKLKAFELWAPIEWELQDQFEWEWDLSAIAAGTRDELMAPSLAWGIAYADRGVRTFSSDCGEIVPAARQLWWRTADWRPQQDLHRLFQQIGADRSDEPAVEHFDPESRLRAQGRLDFEAAGLASNGLSDTTI</sequence>
<protein>
    <recommendedName>
        <fullName evidence="1">F-box domain-containing protein</fullName>
    </recommendedName>
</protein>
<reference evidence="2 3" key="1">
    <citation type="journal article" date="2017" name="Genome Announc.">
        <title>Genome sequence of the saprophytic ascomycete Epicoccum nigrum ICMP 19927 strain isolated from New Zealand.</title>
        <authorList>
            <person name="Fokin M."/>
            <person name="Fleetwood D."/>
            <person name="Weir B.S."/>
            <person name="Villas-Boas S.G."/>
        </authorList>
    </citation>
    <scope>NUCLEOTIDE SEQUENCE [LARGE SCALE GENOMIC DNA]</scope>
    <source>
        <strain evidence="2 3">ICMP 19927</strain>
    </source>
</reference>
<dbReference type="PROSITE" id="PS50181">
    <property type="entry name" value="FBOX"/>
    <property type="match status" value="1"/>
</dbReference>
<dbReference type="SUPFAM" id="SSF81383">
    <property type="entry name" value="F-box domain"/>
    <property type="match status" value="1"/>
</dbReference>